<dbReference type="EMBL" id="CM001167">
    <property type="protein sequence ID" value="EGJ71971.1"/>
    <property type="molecule type" value="Genomic_DNA"/>
</dbReference>
<evidence type="ECO:0000313" key="2">
    <source>
        <dbReference type="EMBL" id="EGJ71971.1"/>
    </source>
</evidence>
<accession>F3ZRG3</accession>
<dbReference type="OrthoDB" id="9815897at2"/>
<dbReference type="Proteomes" id="UP000018439">
    <property type="component" value="Chromosome"/>
</dbReference>
<protein>
    <recommendedName>
        <fullName evidence="4">Transmembrane protein</fullName>
    </recommendedName>
</protein>
<sequence length="141" mass="16532">MNCFYKMLVNPTDLKFRKRYIIALVLLGCGYLFFFLFPEVASRLTYCPFKTIYHIPCPACGTTRATLLMLQGHWSEALWTNPLALLTHLLILCSALWMLRDVIQGRETFLPAMKKQWKPIYLILLFLLLALNMSWNYYKGL</sequence>
<dbReference type="eggNOG" id="ENOG5032YJJ">
    <property type="taxonomic scope" value="Bacteria"/>
</dbReference>
<feature type="transmembrane region" description="Helical" evidence="1">
    <location>
        <begin position="120"/>
        <end position="138"/>
    </location>
</feature>
<keyword evidence="1" id="KW-1133">Transmembrane helix</keyword>
<organism evidence="2 3">
    <name type="scientific">Bacteroides coprosuis DSM 18011</name>
    <dbReference type="NCBI Taxonomy" id="679937"/>
    <lineage>
        <taxon>Bacteria</taxon>
        <taxon>Pseudomonadati</taxon>
        <taxon>Bacteroidota</taxon>
        <taxon>Bacteroidia</taxon>
        <taxon>Bacteroidales</taxon>
        <taxon>Bacteroidaceae</taxon>
        <taxon>Bacteroides</taxon>
    </lineage>
</organism>
<gene>
    <name evidence="2" type="ORF">Bcop_1781</name>
</gene>
<dbReference type="InterPro" id="IPR021215">
    <property type="entry name" value="DUF2752"/>
</dbReference>
<proteinExistence type="predicted"/>
<evidence type="ECO:0008006" key="4">
    <source>
        <dbReference type="Google" id="ProtNLM"/>
    </source>
</evidence>
<feature type="transmembrane region" description="Helical" evidence="1">
    <location>
        <begin position="20"/>
        <end position="37"/>
    </location>
</feature>
<evidence type="ECO:0000256" key="1">
    <source>
        <dbReference type="SAM" id="Phobius"/>
    </source>
</evidence>
<dbReference type="HOGENOM" id="CLU_098258_2_1_10"/>
<dbReference type="Pfam" id="PF10825">
    <property type="entry name" value="DUF2752"/>
    <property type="match status" value="1"/>
</dbReference>
<feature type="transmembrane region" description="Helical" evidence="1">
    <location>
        <begin position="78"/>
        <end position="99"/>
    </location>
</feature>
<keyword evidence="1" id="KW-0472">Membrane</keyword>
<dbReference type="STRING" id="679937.Bcop_1781"/>
<dbReference type="AlphaFoldDB" id="F3ZRG3"/>
<keyword evidence="3" id="KW-1185">Reference proteome</keyword>
<keyword evidence="1" id="KW-0812">Transmembrane</keyword>
<reference evidence="2 3" key="1">
    <citation type="journal article" date="2011" name="Stand. Genomic Sci.">
        <title>Non-contiguous finished genome sequence of Bacteroides coprosuis type strain (PC139).</title>
        <authorList>
            <person name="Land M."/>
            <person name="Held B."/>
            <person name="Gronow S."/>
            <person name="Abt B."/>
            <person name="Lucas S."/>
            <person name="Del Rio T.G."/>
            <person name="Nolan M."/>
            <person name="Tice H."/>
            <person name="Cheng J.F."/>
            <person name="Pitluck S."/>
            <person name="Liolios K."/>
            <person name="Pagani I."/>
            <person name="Ivanova N."/>
            <person name="Mavromatis K."/>
            <person name="Mikhailova N."/>
            <person name="Pati A."/>
            <person name="Tapia R."/>
            <person name="Han C."/>
            <person name="Goodwin L."/>
            <person name="Chen A."/>
            <person name="Palaniappan K."/>
            <person name="Hauser L."/>
            <person name="Brambilla E.M."/>
            <person name="Rohde M."/>
            <person name="Goker M."/>
            <person name="Detter J.C."/>
            <person name="Woyke T."/>
            <person name="Bristow J."/>
            <person name="Eisen J.A."/>
            <person name="Markowitz V."/>
            <person name="Hugenholtz P."/>
            <person name="Kyrpides N.C."/>
            <person name="Klenk H.P."/>
            <person name="Lapidus A."/>
        </authorList>
    </citation>
    <scope>NUCLEOTIDE SEQUENCE</scope>
    <source>
        <strain evidence="2 3">DSM 18011</strain>
    </source>
</reference>
<evidence type="ECO:0000313" key="3">
    <source>
        <dbReference type="Proteomes" id="UP000018439"/>
    </source>
</evidence>
<name>F3ZRG3_9BACE</name>